<dbReference type="Proteomes" id="UP000823928">
    <property type="component" value="Unassembled WGS sequence"/>
</dbReference>
<comment type="caution">
    <text evidence="2">The sequence shown here is derived from an EMBL/GenBank/DDBJ whole genome shotgun (WGS) entry which is preliminary data.</text>
</comment>
<feature type="compositionally biased region" description="Basic and acidic residues" evidence="1">
    <location>
        <begin position="79"/>
        <end position="91"/>
    </location>
</feature>
<name>A0A9D1JMY7_9BACT</name>
<organism evidence="2 3">
    <name type="scientific">Candidatus Scatousia excrementigallinarum</name>
    <dbReference type="NCBI Taxonomy" id="2840935"/>
    <lineage>
        <taxon>Bacteria</taxon>
        <taxon>Candidatus Scatousia</taxon>
    </lineage>
</organism>
<reference evidence="2" key="2">
    <citation type="journal article" date="2021" name="PeerJ">
        <title>Extensive microbial diversity within the chicken gut microbiome revealed by metagenomics and culture.</title>
        <authorList>
            <person name="Gilroy R."/>
            <person name="Ravi A."/>
            <person name="Getino M."/>
            <person name="Pursley I."/>
            <person name="Horton D.L."/>
            <person name="Alikhan N.F."/>
            <person name="Baker D."/>
            <person name="Gharbi K."/>
            <person name="Hall N."/>
            <person name="Watson M."/>
            <person name="Adriaenssens E.M."/>
            <person name="Foster-Nyarko E."/>
            <person name="Jarju S."/>
            <person name="Secka A."/>
            <person name="Antonio M."/>
            <person name="Oren A."/>
            <person name="Chaudhuri R.R."/>
            <person name="La Ragione R."/>
            <person name="Hildebrand F."/>
            <person name="Pallen M.J."/>
        </authorList>
    </citation>
    <scope>NUCLEOTIDE SEQUENCE</scope>
    <source>
        <strain evidence="2">6276</strain>
    </source>
</reference>
<feature type="compositionally biased region" description="Polar residues" evidence="1">
    <location>
        <begin position="69"/>
        <end position="78"/>
    </location>
</feature>
<dbReference type="AlphaFoldDB" id="A0A9D1JMY7"/>
<feature type="region of interest" description="Disordered" evidence="1">
    <location>
        <begin position="68"/>
        <end position="91"/>
    </location>
</feature>
<proteinExistence type="predicted"/>
<sequence length="291" mass="32797">MNDAQKILECISANPGLSDRQITNLIFGENYPQQKINAICRKLAEQGLIIRTMRPVKNYIKNSDDEAQPLNQINCSPDKSSKERTKSGHPKEEDLIHHLQISLNRICKSEVQIKQNLTVEELISLKSAVSSINNFITYKLSLRFVEQLLNLNFITAAQYGAMCNKIEITSSNANGFDIVFNGDVKILAEVKGTVPYYGNRYGAAQQKSIIKDLINLCDGKAKSKIDYLEGYYRFMVMLDAKQSKDAMNSLIRSKALTKIHNRLQIVSDGKFSKAKINIVFIALENDSQTLK</sequence>
<reference evidence="2" key="1">
    <citation type="submission" date="2020-10" db="EMBL/GenBank/DDBJ databases">
        <authorList>
            <person name="Gilroy R."/>
        </authorList>
    </citation>
    <scope>NUCLEOTIDE SEQUENCE</scope>
    <source>
        <strain evidence="2">6276</strain>
    </source>
</reference>
<protein>
    <submittedName>
        <fullName evidence="2">Uncharacterized protein</fullName>
    </submittedName>
</protein>
<evidence type="ECO:0000313" key="3">
    <source>
        <dbReference type="Proteomes" id="UP000823928"/>
    </source>
</evidence>
<evidence type="ECO:0000313" key="2">
    <source>
        <dbReference type="EMBL" id="HIS35974.1"/>
    </source>
</evidence>
<accession>A0A9D1JMY7</accession>
<evidence type="ECO:0000256" key="1">
    <source>
        <dbReference type="SAM" id="MobiDB-lite"/>
    </source>
</evidence>
<gene>
    <name evidence="2" type="ORF">IAC10_05010</name>
</gene>
<dbReference type="EMBL" id="DVIU01000106">
    <property type="protein sequence ID" value="HIS35974.1"/>
    <property type="molecule type" value="Genomic_DNA"/>
</dbReference>